<evidence type="ECO:0000313" key="1">
    <source>
        <dbReference type="EMBL" id="MCY9598131.1"/>
    </source>
</evidence>
<gene>
    <name evidence="1" type="ORF">M5X16_20490</name>
</gene>
<dbReference type="GeneID" id="95376462"/>
<protein>
    <recommendedName>
        <fullName evidence="3">CBM6 domain-containing protein</fullName>
    </recommendedName>
</protein>
<keyword evidence="2" id="KW-1185">Reference proteome</keyword>
<dbReference type="Proteomes" id="UP001527202">
    <property type="component" value="Unassembled WGS sequence"/>
</dbReference>
<evidence type="ECO:0008006" key="3">
    <source>
        <dbReference type="Google" id="ProtNLM"/>
    </source>
</evidence>
<proteinExistence type="predicted"/>
<comment type="caution">
    <text evidence="1">The sequence shown here is derived from an EMBL/GenBank/DDBJ whole genome shotgun (WGS) entry which is preliminary data.</text>
</comment>
<name>A0ABT4FJQ2_9BACL</name>
<reference evidence="1 2" key="1">
    <citation type="submission" date="2022-05" db="EMBL/GenBank/DDBJ databases">
        <title>Genome Sequencing of Bee-Associated Microbes.</title>
        <authorList>
            <person name="Dunlap C."/>
        </authorList>
    </citation>
    <scope>NUCLEOTIDE SEQUENCE [LARGE SCALE GENOMIC DNA]</scope>
    <source>
        <strain evidence="1 2">NRRL B-23120</strain>
    </source>
</reference>
<dbReference type="EMBL" id="JAMDMJ010000029">
    <property type="protein sequence ID" value="MCY9598131.1"/>
    <property type="molecule type" value="Genomic_DNA"/>
</dbReference>
<sequence>MYIVYIPSASENRLNDPISNSLSVPVVEVTIPATSELINPNVPIHKLSIIPPTGLNPGGFTPFGEDAPTGNTATNLADNDYNYSVDKLGYKVYTNAFFTGVSKMRVSINNFKQLSGVATGKNITITLYKSNGSAVSSTTLDMSATTADYTNFSGLDTNTRYYVLFSTKTNDNTYSFNGTISKG</sequence>
<dbReference type="RefSeq" id="WP_129112498.1">
    <property type="nucleotide sequence ID" value="NZ_CP026520.1"/>
</dbReference>
<accession>A0ABT4FJQ2</accession>
<evidence type="ECO:0000313" key="2">
    <source>
        <dbReference type="Proteomes" id="UP001527202"/>
    </source>
</evidence>
<organism evidence="1 2">
    <name type="scientific">Paenibacillus chitinolyticus</name>
    <dbReference type="NCBI Taxonomy" id="79263"/>
    <lineage>
        <taxon>Bacteria</taxon>
        <taxon>Bacillati</taxon>
        <taxon>Bacillota</taxon>
        <taxon>Bacilli</taxon>
        <taxon>Bacillales</taxon>
        <taxon>Paenibacillaceae</taxon>
        <taxon>Paenibacillus</taxon>
    </lineage>
</organism>